<dbReference type="AlphaFoldDB" id="A0A4D6GSW7"/>
<accession>A0A4D6GSW7</accession>
<name>A0A4D6GSW7_HALS9</name>
<reference evidence="2" key="3">
    <citation type="journal article" name="MicrobiologyOpen">
        <title>Whole-genome comparison between the type strain of Halobacterium salinarum (DSM 3754(T)) and the laboratory strains R1 and NRC-1.</title>
        <authorList>
            <person name="Pfeiffer F."/>
            <person name="Losensky G."/>
            <person name="Marchfelder A."/>
            <person name="Habermann B."/>
            <person name="Dyall-Smith M."/>
        </authorList>
    </citation>
    <scope>NUCLEOTIDE SEQUENCE</scope>
    <source>
        <strain evidence="2">91-R6</strain>
    </source>
</reference>
<dbReference type="EMBL" id="VRYN01000004">
    <property type="protein sequence ID" value="TYO75570.1"/>
    <property type="molecule type" value="Genomic_DNA"/>
</dbReference>
<proteinExistence type="predicted"/>
<organism evidence="2 4">
    <name type="scientific">Halobacterium salinarum (strain ATCC 33171 / DSM 3754 / JCM 8978 / NBRC 102687 / NCIMB 764 / 91-R6)</name>
    <dbReference type="NCBI Taxonomy" id="2597657"/>
    <lineage>
        <taxon>Archaea</taxon>
        <taxon>Methanobacteriati</taxon>
        <taxon>Methanobacteriota</taxon>
        <taxon>Stenosarchaea group</taxon>
        <taxon>Halobacteria</taxon>
        <taxon>Halobacteriales</taxon>
        <taxon>Halobacteriaceae</taxon>
        <taxon>Halobacterium</taxon>
    </lineage>
</organism>
<reference evidence="3 5" key="2">
    <citation type="submission" date="2019-07" db="EMBL/GenBank/DDBJ databases">
        <title>Genomic Encyclopedia of Archaeal and Bacterial Type Strains, Phase II (KMG-II): from individual species to whole genera.</title>
        <authorList>
            <person name="Goeker M."/>
        </authorList>
    </citation>
    <scope>NUCLEOTIDE SEQUENCE [LARGE SCALE GENOMIC DNA]</scope>
    <source>
        <strain evidence="3 5">DSM 3754</strain>
    </source>
</reference>
<evidence type="ECO:0000313" key="3">
    <source>
        <dbReference type="EMBL" id="TYO75570.1"/>
    </source>
</evidence>
<evidence type="ECO:0000256" key="1">
    <source>
        <dbReference type="SAM" id="Phobius"/>
    </source>
</evidence>
<reference evidence="2 4" key="1">
    <citation type="journal article" date="2019" name="Microbiol. Resour. Announc.">
        <title>The Genome Sequence of the Halobacterium salinarum Type Strain Is Closely Related to That of Laboratory Strains NRC-1 and R1.</title>
        <authorList>
            <person name="Pfeiffer F."/>
            <person name="Marchfelder A."/>
            <person name="Habermann B."/>
            <person name="Dyall-Smith M.L."/>
        </authorList>
    </citation>
    <scope>NUCLEOTIDE SEQUENCE [LARGE SCALE GENOMIC DNA]</scope>
    <source>
        <strain evidence="2">91-R6</strain>
        <strain evidence="4">ATCC 33171 / DSM 3754 / JCM 8978 / NBRC 102687 / NCIMB 764 / 91-R6</strain>
    </source>
</reference>
<evidence type="ECO:0000313" key="5">
    <source>
        <dbReference type="Proteomes" id="UP000323075"/>
    </source>
</evidence>
<protein>
    <submittedName>
        <fullName evidence="2">Uncharacterized protein</fullName>
    </submittedName>
</protein>
<sequence length="417" mass="44434">MGPGIFRRGAALSVDLVALSAVLFHPFPLSVVVLVYWVDLLGGTARRFCQTVVAAPREAFSPTGPPAMRRNGDPNPLRFFTPKLGTLRPVTWLPPIAIHNLKPAVVGLFTAAPLTAVAVGATVGRLAPPFALGSWPTAGLLTAGGVAVLAKHGSALQQFVRSERPPARRILPGVQWLGPVLMALPVAAIDTVYAGADFDPSAGFTAVALLLVVGRITHETRRSDPPTGAEPFEISTPPGRPTEVFHVEQRAVRTAGALDGLVPRTEWDLLNVVSRLAALSAVAVVGFSVALAVGPTVGLVATGLALGVLAVGFVLTGIAHFELAFGTMEYRLYGDALVAYDTRLDAVQWHVPLQAIRAVSIERDRSERPPRTDAATVTLDRTDLDIDQSPYGFYRQSLPYVQNPERVAERIQQAKAR</sequence>
<keyword evidence="1" id="KW-1133">Transmembrane helix</keyword>
<evidence type="ECO:0000313" key="4">
    <source>
        <dbReference type="Proteomes" id="UP000296216"/>
    </source>
</evidence>
<keyword evidence="1" id="KW-0812">Transmembrane</keyword>
<feature type="transmembrane region" description="Helical" evidence="1">
    <location>
        <begin position="130"/>
        <end position="150"/>
    </location>
</feature>
<feature type="transmembrane region" description="Helical" evidence="1">
    <location>
        <begin position="299"/>
        <end position="321"/>
    </location>
</feature>
<evidence type="ECO:0000313" key="2">
    <source>
        <dbReference type="EMBL" id="QCC44849.1"/>
    </source>
</evidence>
<gene>
    <name evidence="3" type="ORF">APQ99_01893</name>
    <name evidence="2" type="ORF">HBSAL_05920</name>
</gene>
<dbReference type="Proteomes" id="UP000296216">
    <property type="component" value="Chromosome"/>
</dbReference>
<dbReference type="GeneID" id="39855029"/>
<feature type="transmembrane region" description="Helical" evidence="1">
    <location>
        <begin position="16"/>
        <end position="38"/>
    </location>
</feature>
<keyword evidence="1" id="KW-0472">Membrane</keyword>
<dbReference type="Proteomes" id="UP000323075">
    <property type="component" value="Unassembled WGS sequence"/>
</dbReference>
<feature type="transmembrane region" description="Helical" evidence="1">
    <location>
        <begin position="104"/>
        <end position="124"/>
    </location>
</feature>
<dbReference type="RefSeq" id="WP_136361324.1">
    <property type="nucleotide sequence ID" value="NZ_VRYN01000004.1"/>
</dbReference>
<dbReference type="EMBL" id="CP038631">
    <property type="protein sequence ID" value="QCC44849.1"/>
    <property type="molecule type" value="Genomic_DNA"/>
</dbReference>
<feature type="transmembrane region" description="Helical" evidence="1">
    <location>
        <begin position="272"/>
        <end position="293"/>
    </location>
</feature>